<dbReference type="EMBL" id="VSSQ01109433">
    <property type="protein sequence ID" value="MPN47724.1"/>
    <property type="molecule type" value="Genomic_DNA"/>
</dbReference>
<comment type="caution">
    <text evidence="2">The sequence shown here is derived from an EMBL/GenBank/DDBJ whole genome shotgun (WGS) entry which is preliminary data.</text>
</comment>
<dbReference type="InterPro" id="IPR023562">
    <property type="entry name" value="ClpP/TepA"/>
</dbReference>
<dbReference type="PANTHER" id="PTHR10381">
    <property type="entry name" value="ATP-DEPENDENT CLP PROTEASE PROTEOLYTIC SUBUNIT"/>
    <property type="match status" value="1"/>
</dbReference>
<dbReference type="GO" id="GO:0006515">
    <property type="term" value="P:protein quality control for misfolded or incompletely synthesized proteins"/>
    <property type="evidence" value="ECO:0007669"/>
    <property type="project" value="TreeGrafter"/>
</dbReference>
<name>A0A645IHE2_9ZZZZ</name>
<sequence>MIHQPLGGCRGQATDIHIEAKEIVRVRKRINTIISKATNQPLEKVEKDTDRNYWLNSEEAVEYGIVNKVITSYNELPSL</sequence>
<dbReference type="InterPro" id="IPR001907">
    <property type="entry name" value="ClpP"/>
</dbReference>
<keyword evidence="2" id="KW-0378">Hydrolase</keyword>
<proteinExistence type="inferred from homology"/>
<dbReference type="InterPro" id="IPR029045">
    <property type="entry name" value="ClpP/crotonase-like_dom_sf"/>
</dbReference>
<dbReference type="GO" id="GO:0009368">
    <property type="term" value="C:endopeptidase Clp complex"/>
    <property type="evidence" value="ECO:0007669"/>
    <property type="project" value="TreeGrafter"/>
</dbReference>
<keyword evidence="2" id="KW-0645">Protease</keyword>
<dbReference type="CDD" id="cd07017">
    <property type="entry name" value="S14_ClpP_2"/>
    <property type="match status" value="1"/>
</dbReference>
<dbReference type="EC" id="3.4.21.92" evidence="2"/>
<protein>
    <submittedName>
        <fullName evidence="2">ATP-dependent Clp protease proteolytic subunit</fullName>
        <ecNumber evidence="2">3.4.21.92</ecNumber>
    </submittedName>
</protein>
<reference evidence="2" key="1">
    <citation type="submission" date="2019-08" db="EMBL/GenBank/DDBJ databases">
        <authorList>
            <person name="Kucharzyk K."/>
            <person name="Murdoch R.W."/>
            <person name="Higgins S."/>
            <person name="Loffler F."/>
        </authorList>
    </citation>
    <scope>NUCLEOTIDE SEQUENCE</scope>
</reference>
<dbReference type="GO" id="GO:0004252">
    <property type="term" value="F:serine-type endopeptidase activity"/>
    <property type="evidence" value="ECO:0007669"/>
    <property type="project" value="UniProtKB-EC"/>
</dbReference>
<accession>A0A645IHE2</accession>
<evidence type="ECO:0000256" key="1">
    <source>
        <dbReference type="ARBA" id="ARBA00007039"/>
    </source>
</evidence>
<gene>
    <name evidence="2" type="primary">clpP_78</name>
    <name evidence="2" type="ORF">SDC9_195328</name>
</gene>
<dbReference type="SUPFAM" id="SSF52096">
    <property type="entry name" value="ClpP/crotonase"/>
    <property type="match status" value="1"/>
</dbReference>
<dbReference type="Gene3D" id="3.90.226.10">
    <property type="entry name" value="2-enoyl-CoA Hydratase, Chain A, domain 1"/>
    <property type="match status" value="1"/>
</dbReference>
<comment type="similarity">
    <text evidence="1">Belongs to the peptidase S14 family.</text>
</comment>
<dbReference type="PANTHER" id="PTHR10381:SF11">
    <property type="entry name" value="ATP-DEPENDENT CLP PROTEASE PROTEOLYTIC SUBUNIT, MITOCHONDRIAL"/>
    <property type="match status" value="1"/>
</dbReference>
<dbReference type="GO" id="GO:0051117">
    <property type="term" value="F:ATPase binding"/>
    <property type="evidence" value="ECO:0007669"/>
    <property type="project" value="TreeGrafter"/>
</dbReference>
<dbReference type="AlphaFoldDB" id="A0A645IHE2"/>
<dbReference type="Pfam" id="PF00574">
    <property type="entry name" value="CLP_protease"/>
    <property type="match status" value="1"/>
</dbReference>
<evidence type="ECO:0000313" key="2">
    <source>
        <dbReference type="EMBL" id="MPN47724.1"/>
    </source>
</evidence>
<organism evidence="2">
    <name type="scientific">bioreactor metagenome</name>
    <dbReference type="NCBI Taxonomy" id="1076179"/>
    <lineage>
        <taxon>unclassified sequences</taxon>
        <taxon>metagenomes</taxon>
        <taxon>ecological metagenomes</taxon>
    </lineage>
</organism>
<dbReference type="GO" id="GO:0004176">
    <property type="term" value="F:ATP-dependent peptidase activity"/>
    <property type="evidence" value="ECO:0007669"/>
    <property type="project" value="InterPro"/>
</dbReference>